<dbReference type="PROSITE" id="PS01064">
    <property type="entry name" value="PYRIDOX_OXIDASE"/>
    <property type="match status" value="1"/>
</dbReference>
<dbReference type="UniPathway" id="UPA01068">
    <property type="reaction ID" value="UER00304"/>
</dbReference>
<dbReference type="EMBL" id="FO082051">
    <property type="protein sequence ID" value="CCE81608.1"/>
    <property type="molecule type" value="Genomic_DNA"/>
</dbReference>
<evidence type="ECO:0000256" key="6">
    <source>
        <dbReference type="ARBA" id="ARBA00022643"/>
    </source>
</evidence>
<comment type="pathway">
    <text evidence="3">Cofactor metabolism; pyridoxal 5'-phosphate salvage; pyridoxal 5'-phosphate from pyridoxine 5'-phosphate: step 1/1.</text>
</comment>
<evidence type="ECO:0000256" key="1">
    <source>
        <dbReference type="ARBA" id="ARBA00001917"/>
    </source>
</evidence>
<proteinExistence type="inferred from homology"/>
<dbReference type="NCBIfam" id="NF004231">
    <property type="entry name" value="PRK05679.1"/>
    <property type="match status" value="1"/>
</dbReference>
<dbReference type="InterPro" id="IPR000659">
    <property type="entry name" value="Pyridox_Oxase"/>
</dbReference>
<dbReference type="GO" id="GO:0004733">
    <property type="term" value="F:pyridoxamine phosphate oxidase activity"/>
    <property type="evidence" value="ECO:0007669"/>
    <property type="project" value="UniProtKB-EC"/>
</dbReference>
<dbReference type="SUPFAM" id="SSF50475">
    <property type="entry name" value="FMN-binding split barrel"/>
    <property type="match status" value="1"/>
</dbReference>
<keyword evidence="6" id="KW-0288">FMN</keyword>
<dbReference type="NCBIfam" id="TIGR00558">
    <property type="entry name" value="pdxH"/>
    <property type="match status" value="1"/>
</dbReference>
<feature type="domain" description="Pyridoxamine 5'-phosphate oxidase N-terminal" evidence="8">
    <location>
        <begin position="82"/>
        <end position="198"/>
    </location>
</feature>
<evidence type="ECO:0000256" key="5">
    <source>
        <dbReference type="ARBA" id="ARBA00022630"/>
    </source>
</evidence>
<name>G8YEK9_PICSO</name>
<dbReference type="InterPro" id="IPR019576">
    <property type="entry name" value="Pyridoxamine_oxidase_dimer_C"/>
</dbReference>
<dbReference type="eggNOG" id="KOG2586">
    <property type="taxonomic scope" value="Eukaryota"/>
</dbReference>
<dbReference type="Gene3D" id="2.30.110.10">
    <property type="entry name" value="Electron Transport, Fmn-binding Protein, Chain A"/>
    <property type="match status" value="1"/>
</dbReference>
<dbReference type="AlphaFoldDB" id="G8YEK9"/>
<dbReference type="GO" id="GO:0008615">
    <property type="term" value="P:pyridoxine biosynthetic process"/>
    <property type="evidence" value="ECO:0007669"/>
    <property type="project" value="InterPro"/>
</dbReference>
<dbReference type="EC" id="1.4.3.5" evidence="4"/>
<dbReference type="HAMAP" id="MF_01629">
    <property type="entry name" value="PdxH"/>
    <property type="match status" value="1"/>
</dbReference>
<dbReference type="OMA" id="AYFRTRP"/>
<comment type="cofactor">
    <cofactor evidence="1">
        <name>FMN</name>
        <dbReference type="ChEBI" id="CHEBI:58210"/>
    </cofactor>
</comment>
<accession>G8YEK9</accession>
<keyword evidence="11" id="KW-1185">Reference proteome</keyword>
<dbReference type="Pfam" id="PF01243">
    <property type="entry name" value="PNPOx_N"/>
    <property type="match status" value="1"/>
</dbReference>
<dbReference type="PIRSF" id="PIRSF000190">
    <property type="entry name" value="Pyd_amn-ph_oxd"/>
    <property type="match status" value="1"/>
</dbReference>
<dbReference type="FunCoup" id="G8YEK9">
    <property type="interactions" value="688"/>
</dbReference>
<evidence type="ECO:0000256" key="3">
    <source>
        <dbReference type="ARBA" id="ARBA00005037"/>
    </source>
</evidence>
<feature type="domain" description="Pyridoxine 5'-phosphate oxidase dimerisation C-terminal" evidence="9">
    <location>
        <begin position="215"/>
        <end position="258"/>
    </location>
</feature>
<comment type="pathway">
    <text evidence="2">Cofactor metabolism; pyridoxal 5'-phosphate salvage; pyridoxal 5'-phosphate from pyridoxamine 5'-phosphate: step 1/1.</text>
</comment>
<dbReference type="OrthoDB" id="303614at2759"/>
<sequence>MFGSKYLARTFGRRININTPRHLLFRRMAGSQETEKPIIFAPETIQYKKGHLDEKDIIQDPIEQFHKWFDDARKVADESFVPEAVTFSTARLPSGRVSSRIVLLKELDHKGFVVYSNWGESKKALDYISNKHASLTFFWPQLQRQVRVEGEMEKVTRETTERYFKTRPRGSKIGAWASSQSSMISSREELDARTKEYEKKFENVKDEDIPCPDYWGGMRIVPLEIEFWQGRLSRLHDRISFRREATTDLDFKVVRLSP</sequence>
<evidence type="ECO:0000313" key="11">
    <source>
        <dbReference type="Proteomes" id="UP000005222"/>
    </source>
</evidence>
<dbReference type="Pfam" id="PF10590">
    <property type="entry name" value="PNP_phzG_C"/>
    <property type="match status" value="1"/>
</dbReference>
<evidence type="ECO:0000256" key="7">
    <source>
        <dbReference type="ARBA" id="ARBA00023002"/>
    </source>
</evidence>
<protein>
    <recommendedName>
        <fullName evidence="4">pyridoxal 5'-phosphate synthase</fullName>
        <ecNumber evidence="4">1.4.3.5</ecNumber>
    </recommendedName>
</protein>
<keyword evidence="5" id="KW-0285">Flavoprotein</keyword>
<dbReference type="InterPro" id="IPR012349">
    <property type="entry name" value="Split_barrel_FMN-bd"/>
</dbReference>
<dbReference type="GO" id="GO:0010181">
    <property type="term" value="F:FMN binding"/>
    <property type="evidence" value="ECO:0007669"/>
    <property type="project" value="InterPro"/>
</dbReference>
<evidence type="ECO:0000259" key="9">
    <source>
        <dbReference type="Pfam" id="PF10590"/>
    </source>
</evidence>
<dbReference type="PANTHER" id="PTHR10851">
    <property type="entry name" value="PYRIDOXINE-5-PHOSPHATE OXIDASE"/>
    <property type="match status" value="1"/>
</dbReference>
<dbReference type="InterPro" id="IPR019740">
    <property type="entry name" value="Pyridox_Oxase_CS"/>
</dbReference>
<evidence type="ECO:0000313" key="10">
    <source>
        <dbReference type="EMBL" id="CCE81608.1"/>
    </source>
</evidence>
<dbReference type="InterPro" id="IPR011576">
    <property type="entry name" value="Pyridox_Oxase_N"/>
</dbReference>
<evidence type="ECO:0000259" key="8">
    <source>
        <dbReference type="Pfam" id="PF01243"/>
    </source>
</evidence>
<reference evidence="10 11" key="1">
    <citation type="journal article" date="2012" name="G3 (Bethesda)">
        <title>Pichia sorbitophila, an interspecies yeast hybrid reveals early steps of genome resolution following polyploidization.</title>
        <authorList>
            <person name="Leh Louis V."/>
            <person name="Despons L."/>
            <person name="Friedrich A."/>
            <person name="Martin T."/>
            <person name="Durrens P."/>
            <person name="Casaregola S."/>
            <person name="Neuveglise C."/>
            <person name="Fairhead C."/>
            <person name="Marck C."/>
            <person name="Cruz J.A."/>
            <person name="Straub M.L."/>
            <person name="Kugler V."/>
            <person name="Sacerdot C."/>
            <person name="Uzunov Z."/>
            <person name="Thierry A."/>
            <person name="Weiss S."/>
            <person name="Bleykasten C."/>
            <person name="De Montigny J."/>
            <person name="Jacques N."/>
            <person name="Jung P."/>
            <person name="Lemaire M."/>
            <person name="Mallet S."/>
            <person name="Morel G."/>
            <person name="Richard G.F."/>
            <person name="Sarkar A."/>
            <person name="Savel G."/>
            <person name="Schacherer J."/>
            <person name="Seret M.L."/>
            <person name="Talla E."/>
            <person name="Samson G."/>
            <person name="Jubin C."/>
            <person name="Poulain J."/>
            <person name="Vacherie B."/>
            <person name="Barbe V."/>
            <person name="Pelletier E."/>
            <person name="Sherman D.J."/>
            <person name="Westhof E."/>
            <person name="Weissenbach J."/>
            <person name="Baret P.V."/>
            <person name="Wincker P."/>
            <person name="Gaillardin C."/>
            <person name="Dujon B."/>
            <person name="Souciet J.L."/>
        </authorList>
    </citation>
    <scope>NUCLEOTIDE SEQUENCE [LARGE SCALE GENOMIC DNA]</scope>
    <source>
        <strain evidence="11">ATCC MYA-4447 / BCRC 22081 / CBS 7064 / NBRC 10061 / NRRL Y-12695</strain>
    </source>
</reference>
<gene>
    <name evidence="10" type="primary">Piso0_002270</name>
    <name evidence="10" type="ORF">GNLVRS01_PISO0I06542g</name>
</gene>
<dbReference type="PANTHER" id="PTHR10851:SF0">
    <property type="entry name" value="PYRIDOXINE-5'-PHOSPHATE OXIDASE"/>
    <property type="match status" value="1"/>
</dbReference>
<organism evidence="10 11">
    <name type="scientific">Pichia sorbitophila (strain ATCC MYA-4447 / BCRC 22081 / CBS 7064 / NBRC 10061 / NRRL Y-12695)</name>
    <name type="common">Hybrid yeast</name>
    <dbReference type="NCBI Taxonomy" id="559304"/>
    <lineage>
        <taxon>Eukaryota</taxon>
        <taxon>Fungi</taxon>
        <taxon>Dikarya</taxon>
        <taxon>Ascomycota</taxon>
        <taxon>Saccharomycotina</taxon>
        <taxon>Pichiomycetes</taxon>
        <taxon>Debaryomycetaceae</taxon>
        <taxon>Millerozyma</taxon>
    </lineage>
</organism>
<dbReference type="InParanoid" id="G8YEK9"/>
<dbReference type="STRING" id="559304.G8YEK9"/>
<dbReference type="HOGENOM" id="CLU_032263_2_0_1"/>
<keyword evidence="7" id="KW-0560">Oxidoreductase</keyword>
<evidence type="ECO:0000256" key="2">
    <source>
        <dbReference type="ARBA" id="ARBA00004738"/>
    </source>
</evidence>
<evidence type="ECO:0000256" key="4">
    <source>
        <dbReference type="ARBA" id="ARBA00012801"/>
    </source>
</evidence>
<dbReference type="Proteomes" id="UP000005222">
    <property type="component" value="Chromosome I"/>
</dbReference>